<organism evidence="2 3">
    <name type="scientific">Neurospora intermedia</name>
    <dbReference type="NCBI Taxonomy" id="5142"/>
    <lineage>
        <taxon>Eukaryota</taxon>
        <taxon>Fungi</taxon>
        <taxon>Dikarya</taxon>
        <taxon>Ascomycota</taxon>
        <taxon>Pezizomycotina</taxon>
        <taxon>Sordariomycetes</taxon>
        <taxon>Sordariomycetidae</taxon>
        <taxon>Sordariales</taxon>
        <taxon>Sordariaceae</taxon>
        <taxon>Neurospora</taxon>
    </lineage>
</organism>
<gene>
    <name evidence="2" type="ORF">QR685DRAFT_524649</name>
</gene>
<sequence length="158" mass="17706">MKFLNDSNDDDKNKFPMSCRGEPVRASSRNDRQVTAAISCPVLLVGYGSFSLRNRKHSLADFHPLWWQSGNNGTNPQPLSRPAPPRSRAKLAGRPSRNFISTTFHFPSNSRIGLPSTSSGVEVRVPLVTKNWRMGGKRPLVIAIDRHHFIEQSFGIRP</sequence>
<feature type="region of interest" description="Disordered" evidence="1">
    <location>
        <begin position="1"/>
        <end position="30"/>
    </location>
</feature>
<proteinExistence type="predicted"/>
<comment type="caution">
    <text evidence="2">The sequence shown here is derived from an EMBL/GenBank/DDBJ whole genome shotgun (WGS) entry which is preliminary data.</text>
</comment>
<dbReference type="EMBL" id="JAVLET010000004">
    <property type="protein sequence ID" value="KAL0470809.1"/>
    <property type="molecule type" value="Genomic_DNA"/>
</dbReference>
<protein>
    <submittedName>
        <fullName evidence="2">Uncharacterized protein</fullName>
    </submittedName>
</protein>
<accession>A0ABR3DDZ5</accession>
<evidence type="ECO:0000256" key="1">
    <source>
        <dbReference type="SAM" id="MobiDB-lite"/>
    </source>
</evidence>
<name>A0ABR3DDZ5_NEUIN</name>
<reference evidence="2 3" key="1">
    <citation type="submission" date="2023-09" db="EMBL/GenBank/DDBJ databases">
        <title>Multi-omics analysis of a traditional fermented food reveals byproduct-associated fungal strains for waste-to-food upcycling.</title>
        <authorList>
            <consortium name="Lawrence Berkeley National Laboratory"/>
            <person name="Rekdal V.M."/>
            <person name="Villalobos-Escobedo J.M."/>
            <person name="Rodriguez-Valeron N."/>
            <person name="Garcia M.O."/>
            <person name="Vasquez D.P."/>
            <person name="Damayanti I."/>
            <person name="Sorensen P.M."/>
            <person name="Baidoo E.E."/>
            <person name="De Carvalho A.C."/>
            <person name="Riley R."/>
            <person name="Lipzen A."/>
            <person name="He G."/>
            <person name="Yan M."/>
            <person name="Haridas S."/>
            <person name="Daum C."/>
            <person name="Yoshinaga Y."/>
            <person name="Ng V."/>
            <person name="Grigoriev I.V."/>
            <person name="Munk R."/>
            <person name="Nuraida L."/>
            <person name="Wijaya C.H."/>
            <person name="Morales P.-C."/>
            <person name="Keasling J.D."/>
        </authorList>
    </citation>
    <scope>NUCLEOTIDE SEQUENCE [LARGE SCALE GENOMIC DNA]</scope>
    <source>
        <strain evidence="2 3">FGSC 2613</strain>
    </source>
</reference>
<dbReference type="Proteomes" id="UP001451303">
    <property type="component" value="Unassembled WGS sequence"/>
</dbReference>
<evidence type="ECO:0000313" key="3">
    <source>
        <dbReference type="Proteomes" id="UP001451303"/>
    </source>
</evidence>
<evidence type="ECO:0000313" key="2">
    <source>
        <dbReference type="EMBL" id="KAL0470809.1"/>
    </source>
</evidence>
<keyword evidence="3" id="KW-1185">Reference proteome</keyword>